<dbReference type="Gene3D" id="1.25.40.10">
    <property type="entry name" value="Tetratricopeptide repeat domain"/>
    <property type="match status" value="4"/>
</dbReference>
<evidence type="ECO:0000256" key="2">
    <source>
        <dbReference type="SAM" id="Coils"/>
    </source>
</evidence>
<evidence type="ECO:0000313" key="4">
    <source>
        <dbReference type="Proteomes" id="UP000298616"/>
    </source>
</evidence>
<dbReference type="OrthoDB" id="9814220at2"/>
<accession>A0A4D7JDI8</accession>
<keyword evidence="1" id="KW-0802">TPR repeat</keyword>
<feature type="repeat" description="TPR" evidence="1">
    <location>
        <begin position="313"/>
        <end position="346"/>
    </location>
</feature>
<dbReference type="PANTHER" id="PTHR12558">
    <property type="entry name" value="CELL DIVISION CYCLE 16,23,27"/>
    <property type="match status" value="1"/>
</dbReference>
<feature type="repeat" description="TPR" evidence="1">
    <location>
        <begin position="105"/>
        <end position="138"/>
    </location>
</feature>
<dbReference type="PROSITE" id="PS50005">
    <property type="entry name" value="TPR"/>
    <property type="match status" value="5"/>
</dbReference>
<dbReference type="Pfam" id="PF13414">
    <property type="entry name" value="TPR_11"/>
    <property type="match status" value="1"/>
</dbReference>
<dbReference type="KEGG" id="fpf:DCC35_06180"/>
<feature type="repeat" description="TPR" evidence="1">
    <location>
        <begin position="419"/>
        <end position="452"/>
    </location>
</feature>
<dbReference type="SMART" id="SM00028">
    <property type="entry name" value="TPR"/>
    <property type="match status" value="12"/>
</dbReference>
<protein>
    <submittedName>
        <fullName evidence="3">Uncharacterized protein</fullName>
    </submittedName>
</protein>
<dbReference type="EMBL" id="CP028923">
    <property type="protein sequence ID" value="QCK14359.1"/>
    <property type="molecule type" value="Genomic_DNA"/>
</dbReference>
<dbReference type="AlphaFoldDB" id="A0A4D7JDI8"/>
<gene>
    <name evidence="3" type="ORF">DCC35_06180</name>
</gene>
<dbReference type="InterPro" id="IPR011990">
    <property type="entry name" value="TPR-like_helical_dom_sf"/>
</dbReference>
<keyword evidence="2" id="KW-0175">Coiled coil</keyword>
<proteinExistence type="predicted"/>
<dbReference type="SUPFAM" id="SSF48452">
    <property type="entry name" value="TPR-like"/>
    <property type="match status" value="3"/>
</dbReference>
<dbReference type="Pfam" id="PF14559">
    <property type="entry name" value="TPR_19"/>
    <property type="match status" value="2"/>
</dbReference>
<evidence type="ECO:0000256" key="1">
    <source>
        <dbReference type="PROSITE-ProRule" id="PRU00339"/>
    </source>
</evidence>
<dbReference type="Pfam" id="PF13181">
    <property type="entry name" value="TPR_8"/>
    <property type="match status" value="1"/>
</dbReference>
<dbReference type="InterPro" id="IPR019734">
    <property type="entry name" value="TPR_rpt"/>
</dbReference>
<evidence type="ECO:0000313" key="3">
    <source>
        <dbReference type="EMBL" id="QCK14359.1"/>
    </source>
</evidence>
<keyword evidence="4" id="KW-1185">Reference proteome</keyword>
<feature type="coiled-coil region" evidence="2">
    <location>
        <begin position="148"/>
        <end position="199"/>
    </location>
</feature>
<sequence length="570" mass="66398">MIYRGIKYLIFFFAVASSTYTLYSQSKNMDYKERREFENYFGEGNKYFILQDYDTALTLYEAALEVDKNNPTVLYKIGEIYLNLGKPFEAKPYAEAALKYQKDNKYIYLLYAEVSTQTGDVKEAIETYEKLIENIPNSNVYLFNLSTLYQYKKDFDRALKILNEAEEKLGVSYETAFRKKTLLLQMGKEEEAAKELQKLVNIYPDNEKYIFELSNLYVSLEKFDQAEKMVALLLKNDPDNAKAQVMLAELYRKRGEEDKCRQILTEAVKNPNLDFQTKVNIIAEYIKEINNPEAAPFIISMGNDIIETHPDEPKSHALMGDIYFQAGDKKSALTKYLTAIEKEENDFEVWQNILNLEYSLGYYEDLKVHSEEAMILYPNQPSVYYYAGMAALTLKEYNDAALYFEQAIPYTNNDKDLQAVFYGLKGDAYHAREEFEKAYQAYDNALKINPDLAHVLNNYSYFLAIRKYNLEKAHKMSSKLIELFPGNARYLDTHGWVLFNQEKYREAKTFLKSAIDTNDANATIYEHYGDVLYKLGEKQKAVEQWQIAKSKGSTSEFIDKKIAEQRLYEN</sequence>
<reference evidence="3 4" key="1">
    <citation type="submission" date="2018-04" db="EMBL/GenBank/DDBJ databases">
        <title>Complete genome uncultured novel isolate.</title>
        <authorList>
            <person name="Merlino G."/>
        </authorList>
    </citation>
    <scope>NUCLEOTIDE SEQUENCE [LARGE SCALE GENOMIC DNA]</scope>
    <source>
        <strain evidence="4">R1DC9</strain>
    </source>
</reference>
<name>A0A4D7JDI8_9BACT</name>
<organism evidence="3 4">
    <name type="scientific">Mangrovivirga cuniculi</name>
    <dbReference type="NCBI Taxonomy" id="2715131"/>
    <lineage>
        <taxon>Bacteria</taxon>
        <taxon>Pseudomonadati</taxon>
        <taxon>Bacteroidota</taxon>
        <taxon>Cytophagia</taxon>
        <taxon>Cytophagales</taxon>
        <taxon>Mangrovivirgaceae</taxon>
        <taxon>Mangrovivirga</taxon>
    </lineage>
</organism>
<dbReference type="Pfam" id="PF13432">
    <property type="entry name" value="TPR_16"/>
    <property type="match status" value="1"/>
</dbReference>
<feature type="repeat" description="TPR" evidence="1">
    <location>
        <begin position="37"/>
        <end position="70"/>
    </location>
</feature>
<dbReference type="PANTHER" id="PTHR12558:SF13">
    <property type="entry name" value="CELL DIVISION CYCLE PROTEIN 27 HOMOLOG"/>
    <property type="match status" value="1"/>
</dbReference>
<feature type="repeat" description="TPR" evidence="1">
    <location>
        <begin position="381"/>
        <end position="414"/>
    </location>
</feature>
<dbReference type="Proteomes" id="UP000298616">
    <property type="component" value="Chromosome"/>
</dbReference>